<dbReference type="InterPro" id="IPR013525">
    <property type="entry name" value="ABC2_TM"/>
</dbReference>
<comment type="caution">
    <text evidence="10">The sequence shown here is derived from an EMBL/GenBank/DDBJ whole genome shotgun (WGS) entry which is preliminary data.</text>
</comment>
<organism evidence="10 11">
    <name type="scientific">Hafnia alvei</name>
    <dbReference type="NCBI Taxonomy" id="569"/>
    <lineage>
        <taxon>Bacteria</taxon>
        <taxon>Pseudomonadati</taxon>
        <taxon>Pseudomonadota</taxon>
        <taxon>Gammaproteobacteria</taxon>
        <taxon>Enterobacterales</taxon>
        <taxon>Hafniaceae</taxon>
        <taxon>Hafnia</taxon>
    </lineage>
</organism>
<feature type="transmembrane region" description="Helical" evidence="8">
    <location>
        <begin position="76"/>
        <end position="97"/>
    </location>
</feature>
<evidence type="ECO:0000313" key="11">
    <source>
        <dbReference type="Proteomes" id="UP000291600"/>
    </source>
</evidence>
<feature type="transmembrane region" description="Helical" evidence="8">
    <location>
        <begin position="118"/>
        <end position="143"/>
    </location>
</feature>
<feature type="domain" description="ABC-2 type transporter transmembrane" evidence="9">
    <location>
        <begin position="24"/>
        <end position="234"/>
    </location>
</feature>
<sequence>MLRFISTAKSTSTLKELWLARYLVVQLIRRDLTVRYRQTWLGWCWALLNPAMSLLMYYAVFGVLVRLSPPDYQVPYIFILLSGIVWWLLFSSIFNAVSDSLQNNLQLIQKIYFPRLGLTFVGLGVCSVDFLLVLVLLLFLLLFNHLPVYGLRLLICLPICWLLTAGLAWGMGCAVAILKLRFRDFRHLIPLLLQALFYAAPVVYTPSLVPTRWLFIYESNPLVAILGLFRYALFSGPMPPLLGLFISTSGTFIIASIGYLTFMQYEAQVVDRG</sequence>
<evidence type="ECO:0000256" key="5">
    <source>
        <dbReference type="ARBA" id="ARBA00022692"/>
    </source>
</evidence>
<keyword evidence="6 8" id="KW-1133">Transmembrane helix</keyword>
<evidence type="ECO:0000256" key="2">
    <source>
        <dbReference type="ARBA" id="ARBA00007783"/>
    </source>
</evidence>
<evidence type="ECO:0000256" key="6">
    <source>
        <dbReference type="ARBA" id="ARBA00022989"/>
    </source>
</evidence>
<dbReference type="AlphaFoldDB" id="A0ABD7Q6H7"/>
<dbReference type="RefSeq" id="WP_130970553.1">
    <property type="nucleotide sequence ID" value="NZ_SITJ01000055.1"/>
</dbReference>
<dbReference type="PANTHER" id="PTHR30413">
    <property type="entry name" value="INNER MEMBRANE TRANSPORT PERMEASE"/>
    <property type="match status" value="1"/>
</dbReference>
<evidence type="ECO:0000313" key="10">
    <source>
        <dbReference type="EMBL" id="TBL69142.1"/>
    </source>
</evidence>
<feature type="transmembrane region" description="Helical" evidence="8">
    <location>
        <begin position="215"/>
        <end position="234"/>
    </location>
</feature>
<name>A0ABD7Q6H7_HAFAL</name>
<keyword evidence="3" id="KW-0813">Transport</keyword>
<evidence type="ECO:0000256" key="3">
    <source>
        <dbReference type="ARBA" id="ARBA00022448"/>
    </source>
</evidence>
<evidence type="ECO:0000259" key="9">
    <source>
        <dbReference type="Pfam" id="PF01061"/>
    </source>
</evidence>
<feature type="transmembrane region" description="Helical" evidence="8">
    <location>
        <begin position="189"/>
        <end position="209"/>
    </location>
</feature>
<evidence type="ECO:0000256" key="1">
    <source>
        <dbReference type="ARBA" id="ARBA00004429"/>
    </source>
</evidence>
<dbReference type="Proteomes" id="UP000291600">
    <property type="component" value="Unassembled WGS sequence"/>
</dbReference>
<feature type="transmembrane region" description="Helical" evidence="8">
    <location>
        <begin position="40"/>
        <end position="64"/>
    </location>
</feature>
<dbReference type="EMBL" id="SITJ01000055">
    <property type="protein sequence ID" value="TBL69142.1"/>
    <property type="molecule type" value="Genomic_DNA"/>
</dbReference>
<dbReference type="PANTHER" id="PTHR30413:SF8">
    <property type="entry name" value="TRANSPORT PERMEASE PROTEIN"/>
    <property type="match status" value="1"/>
</dbReference>
<keyword evidence="7 8" id="KW-0472">Membrane</keyword>
<comment type="subcellular location">
    <subcellularLocation>
        <location evidence="1">Cell inner membrane</location>
        <topology evidence="1">Multi-pass membrane protein</topology>
    </subcellularLocation>
</comment>
<feature type="transmembrane region" description="Helical" evidence="8">
    <location>
        <begin position="149"/>
        <end position="177"/>
    </location>
</feature>
<dbReference type="Pfam" id="PF01061">
    <property type="entry name" value="ABC2_membrane"/>
    <property type="match status" value="1"/>
</dbReference>
<protein>
    <submittedName>
        <fullName evidence="10">ABC transporter</fullName>
    </submittedName>
</protein>
<proteinExistence type="inferred from homology"/>
<comment type="similarity">
    <text evidence="2">Belongs to the ABC-2 integral membrane protein family.</text>
</comment>
<gene>
    <name evidence="10" type="ORF">EYY96_05380</name>
</gene>
<evidence type="ECO:0000256" key="7">
    <source>
        <dbReference type="ARBA" id="ARBA00023136"/>
    </source>
</evidence>
<dbReference type="GO" id="GO:0005886">
    <property type="term" value="C:plasma membrane"/>
    <property type="evidence" value="ECO:0007669"/>
    <property type="project" value="UniProtKB-SubCell"/>
</dbReference>
<feature type="transmembrane region" description="Helical" evidence="8">
    <location>
        <begin position="241"/>
        <end position="262"/>
    </location>
</feature>
<evidence type="ECO:0000256" key="4">
    <source>
        <dbReference type="ARBA" id="ARBA00022475"/>
    </source>
</evidence>
<reference evidence="10 11" key="1">
    <citation type="submission" date="2019-02" db="EMBL/GenBank/DDBJ databases">
        <title>Comparative genomic analysis of the Hafnia genus genomes.</title>
        <authorList>
            <person name="Zhiqiu Y."/>
            <person name="Chao Y."/>
            <person name="Yuhui D."/>
            <person name="Di H."/>
            <person name="Bin L."/>
        </authorList>
    </citation>
    <scope>NUCLEOTIDE SEQUENCE [LARGE SCALE GENOMIC DNA]</scope>
    <source>
        <strain evidence="10 11">PCM_1210</strain>
    </source>
</reference>
<keyword evidence="4" id="KW-1003">Cell membrane</keyword>
<accession>A0ABD7Q6H7</accession>
<evidence type="ECO:0000256" key="8">
    <source>
        <dbReference type="SAM" id="Phobius"/>
    </source>
</evidence>
<keyword evidence="5 8" id="KW-0812">Transmembrane</keyword>